<comment type="similarity">
    <text evidence="1">Belongs to the acyl coenzyme A hydrolase family.</text>
</comment>
<keyword evidence="2 3" id="KW-0378">Hydrolase</keyword>
<dbReference type="InterPro" id="IPR029069">
    <property type="entry name" value="HotDog_dom_sf"/>
</dbReference>
<proteinExistence type="inferred from homology"/>
<dbReference type="CDD" id="cd03442">
    <property type="entry name" value="BFIT_BACH"/>
    <property type="match status" value="1"/>
</dbReference>
<evidence type="ECO:0000313" key="6">
    <source>
        <dbReference type="Proteomes" id="UP000254889"/>
    </source>
</evidence>
<dbReference type="PANTHER" id="PTHR11049:SF5">
    <property type="entry name" value="ACYL-COA THIOESTER HYDROLASE YCIA"/>
    <property type="match status" value="1"/>
</dbReference>
<dbReference type="GO" id="GO:0052816">
    <property type="term" value="F:long-chain fatty acyl-CoA hydrolase activity"/>
    <property type="evidence" value="ECO:0007669"/>
    <property type="project" value="TreeGrafter"/>
</dbReference>
<dbReference type="GO" id="GO:0009062">
    <property type="term" value="P:fatty acid catabolic process"/>
    <property type="evidence" value="ECO:0007669"/>
    <property type="project" value="TreeGrafter"/>
</dbReference>
<evidence type="ECO:0000313" key="5">
    <source>
        <dbReference type="EMBL" id="AXK83540.1"/>
    </source>
</evidence>
<organism evidence="5 6">
    <name type="scientific">Pseudolabrys taiwanensis</name>
    <dbReference type="NCBI Taxonomy" id="331696"/>
    <lineage>
        <taxon>Bacteria</taxon>
        <taxon>Pseudomonadati</taxon>
        <taxon>Pseudomonadota</taxon>
        <taxon>Alphaproteobacteria</taxon>
        <taxon>Hyphomicrobiales</taxon>
        <taxon>Xanthobacteraceae</taxon>
        <taxon>Pseudolabrys</taxon>
    </lineage>
</organism>
<name>A0A346A2Z3_9HYPH</name>
<dbReference type="PROSITE" id="PS51770">
    <property type="entry name" value="HOTDOG_ACOT"/>
    <property type="match status" value="1"/>
</dbReference>
<dbReference type="InterPro" id="IPR033120">
    <property type="entry name" value="HOTDOG_ACOT"/>
</dbReference>
<dbReference type="GO" id="GO:0006637">
    <property type="term" value="P:acyl-CoA metabolic process"/>
    <property type="evidence" value="ECO:0007669"/>
    <property type="project" value="TreeGrafter"/>
</dbReference>
<dbReference type="KEGG" id="ptaw:DW352_25250"/>
<dbReference type="Gene3D" id="3.10.129.10">
    <property type="entry name" value="Hotdog Thioesterase"/>
    <property type="match status" value="1"/>
</dbReference>
<dbReference type="InterPro" id="IPR006683">
    <property type="entry name" value="Thioestr_dom"/>
</dbReference>
<gene>
    <name evidence="5" type="ORF">DW352_25250</name>
</gene>
<dbReference type="Pfam" id="PF03061">
    <property type="entry name" value="4HBT"/>
    <property type="match status" value="1"/>
</dbReference>
<sequence length="125" mass="13743">MNVARHSPLIRMIAMPADANPAGDIFGGWLMAHMDLAAASLATRRARNRVVTAAVEAMSFLLPVSVGDEVSFYGEVISTGRTSMKVHVEAWRRRREDEEEFKVTEATFTLVAMGTDRRPAPLPEG</sequence>
<keyword evidence="6" id="KW-1185">Reference proteome</keyword>
<dbReference type="SUPFAM" id="SSF54637">
    <property type="entry name" value="Thioesterase/thiol ester dehydrase-isomerase"/>
    <property type="match status" value="1"/>
</dbReference>
<protein>
    <submittedName>
        <fullName evidence="5">Acyl-CoA thioesterase</fullName>
    </submittedName>
</protein>
<evidence type="ECO:0000256" key="3">
    <source>
        <dbReference type="PROSITE-ProRule" id="PRU01106"/>
    </source>
</evidence>
<reference evidence="5 6" key="1">
    <citation type="submission" date="2018-07" db="EMBL/GenBank/DDBJ databases">
        <authorList>
            <person name="Quirk P.G."/>
            <person name="Krulwich T.A."/>
        </authorList>
    </citation>
    <scope>NUCLEOTIDE SEQUENCE [LARGE SCALE GENOMIC DNA]</scope>
    <source>
        <strain evidence="5 6">CC-BB4</strain>
    </source>
</reference>
<evidence type="ECO:0000259" key="4">
    <source>
        <dbReference type="PROSITE" id="PS51770"/>
    </source>
</evidence>
<dbReference type="InterPro" id="IPR040170">
    <property type="entry name" value="Cytosol_ACT"/>
</dbReference>
<accession>A0A346A2Z3</accession>
<feature type="domain" description="HotDog ACOT-type" evidence="4">
    <location>
        <begin position="4"/>
        <end position="116"/>
    </location>
</feature>
<evidence type="ECO:0000256" key="1">
    <source>
        <dbReference type="ARBA" id="ARBA00010458"/>
    </source>
</evidence>
<dbReference type="OrthoDB" id="9801856at2"/>
<dbReference type="EMBL" id="CP031417">
    <property type="protein sequence ID" value="AXK83540.1"/>
    <property type="molecule type" value="Genomic_DNA"/>
</dbReference>
<dbReference type="GO" id="GO:0005829">
    <property type="term" value="C:cytosol"/>
    <property type="evidence" value="ECO:0007669"/>
    <property type="project" value="TreeGrafter"/>
</dbReference>
<dbReference type="PANTHER" id="PTHR11049">
    <property type="entry name" value="ACYL COENZYME A THIOESTER HYDROLASE"/>
    <property type="match status" value="1"/>
</dbReference>
<evidence type="ECO:0000256" key="2">
    <source>
        <dbReference type="ARBA" id="ARBA00022801"/>
    </source>
</evidence>
<dbReference type="AlphaFoldDB" id="A0A346A2Z3"/>
<dbReference type="Proteomes" id="UP000254889">
    <property type="component" value="Chromosome"/>
</dbReference>
<dbReference type="RefSeq" id="WP_115693919.1">
    <property type="nucleotide sequence ID" value="NZ_CP031417.1"/>
</dbReference>